<dbReference type="CDD" id="cd00913">
    <property type="entry name" value="PCD_DCoH_subfamily_a"/>
    <property type="match status" value="1"/>
</dbReference>
<dbReference type="Proteomes" id="UP000177953">
    <property type="component" value="Unassembled WGS sequence"/>
</dbReference>
<evidence type="ECO:0000256" key="2">
    <source>
        <dbReference type="ARBA" id="ARBA00006472"/>
    </source>
</evidence>
<dbReference type="EC" id="4.2.1.96" evidence="4"/>
<sequence length="118" mass="13154">MSLHDKKCIPCETKIPPMEPTDIEKYLAELKSSWNVVTSPPARGGAGGGGSKISQEFKFKDFKEAIAFVNKIAELAENEGHHPDIHIFYNKVLVEIWTHFIGGLSENDFILASKIELL</sequence>
<reference evidence="5 6" key="1">
    <citation type="journal article" date="2016" name="Nat. Commun.">
        <title>Thousands of microbial genomes shed light on interconnected biogeochemical processes in an aquifer system.</title>
        <authorList>
            <person name="Anantharaman K."/>
            <person name="Brown C.T."/>
            <person name="Hug L.A."/>
            <person name="Sharon I."/>
            <person name="Castelle C.J."/>
            <person name="Probst A.J."/>
            <person name="Thomas B.C."/>
            <person name="Singh A."/>
            <person name="Wilkins M.J."/>
            <person name="Karaoz U."/>
            <person name="Brodie E.L."/>
            <person name="Williams K.H."/>
            <person name="Hubbard S.S."/>
            <person name="Banfield J.F."/>
        </authorList>
    </citation>
    <scope>NUCLEOTIDE SEQUENCE [LARGE SCALE GENOMIC DNA]</scope>
</reference>
<dbReference type="InterPro" id="IPR001533">
    <property type="entry name" value="Pterin_deHydtase"/>
</dbReference>
<name>A0A1F6MBS3_9BACT</name>
<organism evidence="5 6">
    <name type="scientific">Candidatus Magasanikbacteria bacterium RIFCSPHIGHO2_01_FULL_47_8</name>
    <dbReference type="NCBI Taxonomy" id="1798673"/>
    <lineage>
        <taxon>Bacteria</taxon>
        <taxon>Candidatus Magasanikiibacteriota</taxon>
    </lineage>
</organism>
<dbReference type="GO" id="GO:0008124">
    <property type="term" value="F:4-alpha-hydroxytetrahydrobiopterin dehydratase activity"/>
    <property type="evidence" value="ECO:0007669"/>
    <property type="project" value="UniProtKB-UniRule"/>
</dbReference>
<dbReference type="InterPro" id="IPR036428">
    <property type="entry name" value="PCD_sf"/>
</dbReference>
<dbReference type="PANTHER" id="PTHR12599">
    <property type="entry name" value="PTERIN-4-ALPHA-CARBINOLAMINE DEHYDRATASE"/>
    <property type="match status" value="1"/>
</dbReference>
<evidence type="ECO:0000313" key="5">
    <source>
        <dbReference type="EMBL" id="OGH69112.1"/>
    </source>
</evidence>
<gene>
    <name evidence="5" type="ORF">A2754_02785</name>
</gene>
<protein>
    <recommendedName>
        <fullName evidence="4">Putative pterin-4-alpha-carbinolamine dehydratase</fullName>
        <shortName evidence="4">PHS</shortName>
        <ecNumber evidence="4">4.2.1.96</ecNumber>
    </recommendedName>
    <alternativeName>
        <fullName evidence="4">4-alpha-hydroxy-tetrahydropterin dehydratase</fullName>
    </alternativeName>
    <alternativeName>
        <fullName evidence="4">Pterin carbinolamine dehydratase</fullName>
        <shortName evidence="4">PCD</shortName>
    </alternativeName>
</protein>
<dbReference type="AlphaFoldDB" id="A0A1F6MBS3"/>
<dbReference type="HAMAP" id="MF_00434">
    <property type="entry name" value="Pterin_4_alpha"/>
    <property type="match status" value="1"/>
</dbReference>
<comment type="similarity">
    <text evidence="2 4">Belongs to the pterin-4-alpha-carbinolamine dehydratase family.</text>
</comment>
<evidence type="ECO:0000256" key="1">
    <source>
        <dbReference type="ARBA" id="ARBA00001554"/>
    </source>
</evidence>
<dbReference type="SUPFAM" id="SSF55248">
    <property type="entry name" value="PCD-like"/>
    <property type="match status" value="1"/>
</dbReference>
<comment type="caution">
    <text evidence="5">The sequence shown here is derived from an EMBL/GenBank/DDBJ whole genome shotgun (WGS) entry which is preliminary data.</text>
</comment>
<evidence type="ECO:0000256" key="3">
    <source>
        <dbReference type="ARBA" id="ARBA00023239"/>
    </source>
</evidence>
<accession>A0A1F6MBS3</accession>
<comment type="catalytic activity">
    <reaction evidence="1 4">
        <text>(4aS,6R)-4a-hydroxy-L-erythro-5,6,7,8-tetrahydrobiopterin = (6R)-L-erythro-6,7-dihydrobiopterin + H2O</text>
        <dbReference type="Rhea" id="RHEA:11920"/>
        <dbReference type="ChEBI" id="CHEBI:15377"/>
        <dbReference type="ChEBI" id="CHEBI:15642"/>
        <dbReference type="ChEBI" id="CHEBI:43120"/>
        <dbReference type="EC" id="4.2.1.96"/>
    </reaction>
</comment>
<dbReference type="Gene3D" id="3.30.1360.20">
    <property type="entry name" value="Transcriptional coactivator/pterin dehydratase"/>
    <property type="match status" value="1"/>
</dbReference>
<keyword evidence="3 4" id="KW-0456">Lyase</keyword>
<dbReference type="EMBL" id="MFPU01000066">
    <property type="protein sequence ID" value="OGH69112.1"/>
    <property type="molecule type" value="Genomic_DNA"/>
</dbReference>
<evidence type="ECO:0000313" key="6">
    <source>
        <dbReference type="Proteomes" id="UP000177953"/>
    </source>
</evidence>
<proteinExistence type="inferred from homology"/>
<dbReference type="Pfam" id="PF01329">
    <property type="entry name" value="Pterin_4a"/>
    <property type="match status" value="1"/>
</dbReference>
<dbReference type="PANTHER" id="PTHR12599:SF0">
    <property type="entry name" value="PTERIN-4-ALPHA-CARBINOLAMINE DEHYDRATASE"/>
    <property type="match status" value="1"/>
</dbReference>
<evidence type="ECO:0000256" key="4">
    <source>
        <dbReference type="HAMAP-Rule" id="MF_00434"/>
    </source>
</evidence>
<dbReference type="GO" id="GO:0006729">
    <property type="term" value="P:tetrahydrobiopterin biosynthetic process"/>
    <property type="evidence" value="ECO:0007669"/>
    <property type="project" value="InterPro"/>
</dbReference>